<name>A0ACC0VKA3_9STRA</name>
<dbReference type="Proteomes" id="UP001163321">
    <property type="component" value="Chromosome 8"/>
</dbReference>
<protein>
    <submittedName>
        <fullName evidence="1">Uncharacterized protein</fullName>
    </submittedName>
</protein>
<reference evidence="1 2" key="1">
    <citation type="journal article" date="2022" name="bioRxiv">
        <title>The genome of the oomycete Peronosclerospora sorghi, a cosmopolitan pathogen of maize and sorghum, is inflated with dispersed pseudogenes.</title>
        <authorList>
            <person name="Fletcher K."/>
            <person name="Martin F."/>
            <person name="Isakeit T."/>
            <person name="Cavanaugh K."/>
            <person name="Magill C."/>
            <person name="Michelmore R."/>
        </authorList>
    </citation>
    <scope>NUCLEOTIDE SEQUENCE [LARGE SCALE GENOMIC DNA]</scope>
    <source>
        <strain evidence="1">P6</strain>
    </source>
</reference>
<dbReference type="EMBL" id="CM047587">
    <property type="protein sequence ID" value="KAI9906795.1"/>
    <property type="molecule type" value="Genomic_DNA"/>
</dbReference>
<keyword evidence="2" id="KW-1185">Reference proteome</keyword>
<evidence type="ECO:0000313" key="2">
    <source>
        <dbReference type="Proteomes" id="UP001163321"/>
    </source>
</evidence>
<organism evidence="1 2">
    <name type="scientific">Peronosclerospora sorghi</name>
    <dbReference type="NCBI Taxonomy" id="230839"/>
    <lineage>
        <taxon>Eukaryota</taxon>
        <taxon>Sar</taxon>
        <taxon>Stramenopiles</taxon>
        <taxon>Oomycota</taxon>
        <taxon>Peronosporomycetes</taxon>
        <taxon>Peronosporales</taxon>
        <taxon>Peronosporaceae</taxon>
        <taxon>Peronosclerospora</taxon>
    </lineage>
</organism>
<sequence length="397" mass="43847">MGKKSKPTKVAPVPGFFGHVVRPGHPLKWENEVEDFILQLNSAALGADATQGRSTLFVVAKTSKIAICSLTLGVTDQWNLSQTFTPMDGKIEFVAEGPNAVHITGFIEANKEENDDGYEYDNFGDNGDSEDEMMVFGGDLSSNEDEDEEEKELNDEDDLERFEVVEERLHKDETVSNKMTPKKEECKIETKKQEISKEENNKKNKEIETKSPDEPASVSEKGDAAGAEVEKKTDEANDKKKAKATKLAEKEKKTAEKLAEINAANPKKKKRAAPVESVEVPKKAKTAKRVHKGVTIEDIAVGKGRPVRRGHKVQILYRGCLMNGKQFDANQNRKKPFTFRHGIGDVIKGMDIGIEGMHVGSKRTITIPSRLGYGREGSPPAIPGNSDLIFEIEVVNA</sequence>
<accession>A0ACC0VKA3</accession>
<evidence type="ECO:0000313" key="1">
    <source>
        <dbReference type="EMBL" id="KAI9906795.1"/>
    </source>
</evidence>
<gene>
    <name evidence="1" type="ORF">PsorP6_003739</name>
</gene>
<proteinExistence type="predicted"/>
<comment type="caution">
    <text evidence="1">The sequence shown here is derived from an EMBL/GenBank/DDBJ whole genome shotgun (WGS) entry which is preliminary data.</text>
</comment>